<feature type="compositionally biased region" description="Polar residues" evidence="1">
    <location>
        <begin position="10"/>
        <end position="19"/>
    </location>
</feature>
<dbReference type="Proteomes" id="UP001054837">
    <property type="component" value="Unassembled WGS sequence"/>
</dbReference>
<accession>A0AAV4T227</accession>
<evidence type="ECO:0000256" key="1">
    <source>
        <dbReference type="SAM" id="MobiDB-lite"/>
    </source>
</evidence>
<sequence length="116" mass="13086">MATCDGNDQLPYSNRQSNTRTDHRCPTERVATHGATGFLPRIRSTLAYCVEPQKQDILKSIDKGWPEGRKTAFDSLLRKNRSLSQVIWNGGLERAHEATTRVLIQVHSSLPTHFPT</sequence>
<proteinExistence type="predicted"/>
<dbReference type="EMBL" id="BPLQ01008779">
    <property type="protein sequence ID" value="GIY39294.1"/>
    <property type="molecule type" value="Genomic_DNA"/>
</dbReference>
<reference evidence="2 3" key="1">
    <citation type="submission" date="2021-06" db="EMBL/GenBank/DDBJ databases">
        <title>Caerostris darwini draft genome.</title>
        <authorList>
            <person name="Kono N."/>
            <person name="Arakawa K."/>
        </authorList>
    </citation>
    <scope>NUCLEOTIDE SEQUENCE [LARGE SCALE GENOMIC DNA]</scope>
</reference>
<comment type="caution">
    <text evidence="2">The sequence shown here is derived from an EMBL/GenBank/DDBJ whole genome shotgun (WGS) entry which is preliminary data.</text>
</comment>
<evidence type="ECO:0000313" key="3">
    <source>
        <dbReference type="Proteomes" id="UP001054837"/>
    </source>
</evidence>
<organism evidence="2 3">
    <name type="scientific">Caerostris darwini</name>
    <dbReference type="NCBI Taxonomy" id="1538125"/>
    <lineage>
        <taxon>Eukaryota</taxon>
        <taxon>Metazoa</taxon>
        <taxon>Ecdysozoa</taxon>
        <taxon>Arthropoda</taxon>
        <taxon>Chelicerata</taxon>
        <taxon>Arachnida</taxon>
        <taxon>Araneae</taxon>
        <taxon>Araneomorphae</taxon>
        <taxon>Entelegynae</taxon>
        <taxon>Araneoidea</taxon>
        <taxon>Araneidae</taxon>
        <taxon>Caerostris</taxon>
    </lineage>
</organism>
<evidence type="ECO:0000313" key="2">
    <source>
        <dbReference type="EMBL" id="GIY39294.1"/>
    </source>
</evidence>
<dbReference type="AlphaFoldDB" id="A0AAV4T227"/>
<protein>
    <submittedName>
        <fullName evidence="2">Uncharacterized protein</fullName>
    </submittedName>
</protein>
<name>A0AAV4T227_9ARAC</name>
<keyword evidence="3" id="KW-1185">Reference proteome</keyword>
<gene>
    <name evidence="2" type="ORF">CDAR_402171</name>
</gene>
<feature type="region of interest" description="Disordered" evidence="1">
    <location>
        <begin position="1"/>
        <end position="25"/>
    </location>
</feature>